<dbReference type="InterPro" id="IPR013783">
    <property type="entry name" value="Ig-like_fold"/>
</dbReference>
<accession>A0ABX5NPS9</accession>
<dbReference type="InterPro" id="IPR011050">
    <property type="entry name" value="Pectin_lyase_fold/virulence"/>
</dbReference>
<proteinExistence type="predicted"/>
<keyword evidence="6" id="KW-0843">Virulence</keyword>
<dbReference type="InterPro" id="IPR010221">
    <property type="entry name" value="VCBS_dom"/>
</dbReference>
<dbReference type="SUPFAM" id="SSF51126">
    <property type="entry name" value="Pectin lyase-like"/>
    <property type="match status" value="1"/>
</dbReference>
<organism evidence="9 10">
    <name type="scientific">Rhizobium wuzhouense</name>
    <dbReference type="NCBI Taxonomy" id="1986026"/>
    <lineage>
        <taxon>Bacteria</taxon>
        <taxon>Pseudomonadati</taxon>
        <taxon>Pseudomonadota</taxon>
        <taxon>Alphaproteobacteria</taxon>
        <taxon>Hyphomicrobiales</taxon>
        <taxon>Rhizobiaceae</taxon>
        <taxon>Rhizobium/Agrobacterium group</taxon>
        <taxon>Rhizobium</taxon>
    </lineage>
</organism>
<evidence type="ECO:0000256" key="5">
    <source>
        <dbReference type="ARBA" id="ARBA00022737"/>
    </source>
</evidence>
<dbReference type="InterPro" id="IPR018511">
    <property type="entry name" value="Hemolysin-typ_Ca-bd_CS"/>
</dbReference>
<dbReference type="InterPro" id="IPR050557">
    <property type="entry name" value="RTX_toxin/Mannuronan_C5-epim"/>
</dbReference>
<gene>
    <name evidence="9" type="ORF">DMY87_23845</name>
</gene>
<evidence type="ECO:0000313" key="10">
    <source>
        <dbReference type="Proteomes" id="UP000247536"/>
    </source>
</evidence>
<dbReference type="SUPFAM" id="SSF51120">
    <property type="entry name" value="beta-Roll"/>
    <property type="match status" value="3"/>
</dbReference>
<evidence type="ECO:0000256" key="3">
    <source>
        <dbReference type="ARBA" id="ARBA00022525"/>
    </source>
</evidence>
<dbReference type="InterPro" id="IPR011049">
    <property type="entry name" value="Serralysin-like_metalloprot_C"/>
</dbReference>
<dbReference type="NCBIfam" id="TIGR01965">
    <property type="entry name" value="VCBS_repeat"/>
    <property type="match status" value="1"/>
</dbReference>
<dbReference type="Gene3D" id="2.60.40.3440">
    <property type="match status" value="1"/>
</dbReference>
<dbReference type="Pfam" id="PF19116">
    <property type="entry name" value="DUF5801"/>
    <property type="match status" value="1"/>
</dbReference>
<evidence type="ECO:0000256" key="4">
    <source>
        <dbReference type="ARBA" id="ARBA00022656"/>
    </source>
</evidence>
<comment type="caution">
    <text evidence="9">The sequence shown here is derived from an EMBL/GenBank/DDBJ whole genome shotgun (WGS) entry which is preliminary data.</text>
</comment>
<dbReference type="PROSITE" id="PS00330">
    <property type="entry name" value="HEMOLYSIN_CALCIUM"/>
    <property type="match status" value="7"/>
</dbReference>
<dbReference type="InterPro" id="IPR003995">
    <property type="entry name" value="RTX_toxin_determinant-A"/>
</dbReference>
<dbReference type="EMBL" id="QJRY01000018">
    <property type="protein sequence ID" value="PYB69568.1"/>
    <property type="molecule type" value="Genomic_DNA"/>
</dbReference>
<evidence type="ECO:0000256" key="2">
    <source>
        <dbReference type="ARBA" id="ARBA00004613"/>
    </source>
</evidence>
<dbReference type="InterPro" id="IPR043824">
    <property type="entry name" value="DUF5801"/>
</dbReference>
<keyword evidence="7" id="KW-0472">Membrane</keyword>
<feature type="non-terminal residue" evidence="9">
    <location>
        <position position="1"/>
    </location>
</feature>
<dbReference type="Pfam" id="PF17963">
    <property type="entry name" value="Big_9"/>
    <property type="match status" value="1"/>
</dbReference>
<dbReference type="PRINTS" id="PR01488">
    <property type="entry name" value="RTXTOXINA"/>
</dbReference>
<evidence type="ECO:0000313" key="9">
    <source>
        <dbReference type="EMBL" id="PYB69568.1"/>
    </source>
</evidence>
<name>A0ABX5NPS9_9HYPH</name>
<dbReference type="Gene3D" id="2.150.10.10">
    <property type="entry name" value="Serralysin-like metalloprotease, C-terminal"/>
    <property type="match status" value="3"/>
</dbReference>
<reference evidence="9 10" key="1">
    <citation type="submission" date="2018-06" db="EMBL/GenBank/DDBJ databases">
        <title>Rhizobium wuzhouense sp. nov., isolated from roots of Oryza officinalis.</title>
        <authorList>
            <person name="Yuan T."/>
        </authorList>
    </citation>
    <scope>NUCLEOTIDE SEQUENCE [LARGE SCALE GENOMIC DNA]</scope>
    <source>
        <strain evidence="9 10">W44</strain>
    </source>
</reference>
<evidence type="ECO:0000256" key="1">
    <source>
        <dbReference type="ARBA" id="ARBA00004370"/>
    </source>
</evidence>
<dbReference type="Pfam" id="PF00353">
    <property type="entry name" value="HemolysinCabind"/>
    <property type="match status" value="8"/>
</dbReference>
<keyword evidence="10" id="KW-1185">Reference proteome</keyword>
<dbReference type="PANTHER" id="PTHR38340">
    <property type="entry name" value="S-LAYER PROTEIN"/>
    <property type="match status" value="1"/>
</dbReference>
<dbReference type="InterPro" id="IPR001343">
    <property type="entry name" value="Hemolysn_Ca-bd"/>
</dbReference>
<evidence type="ECO:0000256" key="6">
    <source>
        <dbReference type="ARBA" id="ARBA00023026"/>
    </source>
</evidence>
<keyword evidence="5" id="KW-0677">Repeat</keyword>
<evidence type="ECO:0000256" key="7">
    <source>
        <dbReference type="ARBA" id="ARBA00023136"/>
    </source>
</evidence>
<dbReference type="Gene3D" id="2.60.40.10">
    <property type="entry name" value="Immunoglobulins"/>
    <property type="match status" value="1"/>
</dbReference>
<dbReference type="RefSeq" id="WP_165826446.1">
    <property type="nucleotide sequence ID" value="NZ_QJRY01000018.1"/>
</dbReference>
<dbReference type="PRINTS" id="PR00313">
    <property type="entry name" value="CABNDNGRPT"/>
</dbReference>
<protein>
    <recommendedName>
        <fullName evidence="8">DUF5801 domain-containing protein</fullName>
    </recommendedName>
</protein>
<evidence type="ECO:0000259" key="8">
    <source>
        <dbReference type="Pfam" id="PF19116"/>
    </source>
</evidence>
<feature type="non-terminal residue" evidence="9">
    <location>
        <position position="1714"/>
    </location>
</feature>
<dbReference type="PANTHER" id="PTHR38340:SF1">
    <property type="entry name" value="S-LAYER PROTEIN"/>
    <property type="match status" value="1"/>
</dbReference>
<keyword evidence="3" id="KW-0964">Secreted</keyword>
<feature type="domain" description="DUF5801" evidence="8">
    <location>
        <begin position="286"/>
        <end position="403"/>
    </location>
</feature>
<keyword evidence="4" id="KW-0800">Toxin</keyword>
<comment type="subcellular location">
    <subcellularLocation>
        <location evidence="1">Membrane</location>
    </subcellularLocation>
    <subcellularLocation>
        <location evidence="2">Secreted</location>
    </subcellularLocation>
</comment>
<dbReference type="Proteomes" id="UP000247536">
    <property type="component" value="Unassembled WGS sequence"/>
</dbReference>
<sequence length="1714" mass="173670">DGDNDSINGTLTINVDDDMPKVLDVAPIEHVATELVSVSGTLSTQVGFGADGLGKYTVEKDNLSSSLTSLKSNGSSLTFSVVGDTLYAKVGNDTIFTFTVNPQTGAYSFVQTGPLDHVGQVPSVGQYISVPEVNGPKIHFVGDLTNGDDIIRITNSDNGPVTWGVDTDKNGSADYTLTIPAHTTFYLNVGNLPDNTKVELLGAGNGSVKTVVNPGHGHFTGVPVDGLTLDLSTAVTIEDADGDKVALSGQLNIKVTDSVPSFVGQALIQVSEDGDKSEAGSTGVNWGADNGANRSLALGSGIVVKDQDGVTVELKSNTQAVNIALVGAVLVGYLGNTAPTVANLASNSNVVFTASVDKTTGEYAFDLKQPLDHTSPTGGKQYLDLSFEVTAKDGDNDTATGTVTVRVDAAGTIGSINYGNLDTGVFVNLSEASVTRDGQTVAKDTATDRTGAHVVGVDGMAGVNDAYGSKSADILVGGAEANVLKGNEGDDVLTGNDGGDTLVGGKGSDRLEGGAGDDTLVVSADIDNAGAFGPRQVTLGDGSTRSVSLAGLSGEGDTLIGGSDFDTVKFEAAAGASGFVFDRANSSLGLSGVERFEGTDGDDVILLPKSYTTSDSVLIEIDGGKGNDTLQGSDIQGDKITGGEGNDLISGLGGDDELFGGKGSDEIWGGAGKDTIEGGDDADKLYGNDGEDILRGGAGDDIIDGGAGADRITGDGGADTLIGGGGDDQFFIGGGSDTVYGNATDLSVDSNRLATLGESDEVVVYGNQNDYAVTRNSDGSWTITSAGETDALYGVEHINFNGGAVELDLTANVLVFNAANQLVGTFSTIQAGVSFADAGFTVEVHEGTYNEAVVIGEGITLKGVGNVVIDGGEAGPAITVNGGGAGQSLLIDGIDLKGSSSSVILVDKTADFDAVTLKNGDVTGGDYHGLFVENATKVEGIVVEKVNFSGNATVDSGAGEGPVTIYLYNGNVTFKDVDVSNPGAAAENGIQLRGVDAPFQPMGTVVFDNVDVTGTYGKVGVAIYNYTNVDGLQIVNGGLDVNVNANWHGLNIDNVGGTVDLSGVPLTVVNNFPAPYNDIAIQGTSGNETFTGDDSDDLLIGNGGGDLLKGGAGNDAFLLAGDVTASGTRNIELGDGTLRAVSVAGLAGTADVVQGGIGADVIVLNNGATPGYVHDTYSAPSYMSGIESINGTAGKDVILVDDAYLSDAVGGGIAISGNAGDDVLGGGAGSDTITGGADNDLISGLGGKDILQGGTGNDEIWGGTGDDTIDGGADNDTLYGNAGDDVITGGDGNDKIIHNVGDGNDTVDGGTETGLSNPDYDILTINGDGVARNFTLGLATGGTEITPADDQADILVTYDGANAGSVRADEIERVTFNLGSGGDTVTLNSVSGSAIQPTTIVINGGVGNDTIDLTNFAGSKAEIVDNGGTADKVKLAGLWTDYVFTQYQDVFTISKNGAPIATVKGIEFVQFTGTEGKPGYTMSIDKVVNLAPNGVEDPGSVIEAGGVNNGTAGTSEATGNVLANDRDGNFDTNSHIVDKLSVTKVGNTVIDADGEKITGTYGDLVIKSDGSYVYTLDNDRAATQGLKGGEVKVETFSYTLADNQNQPGTGSLKIQVTGANDAPVAADDTYSTQEDTPLQVPFTNGVLLNDMDVDGDAINAMLETNPAHGTLSFTGAGTFLYTPDANYNGPDSFTYKVYDANGEFSNTATVTINV</sequence>